<dbReference type="RefSeq" id="WP_183450618.1">
    <property type="nucleotide sequence ID" value="NZ_JACHWB010000003.1"/>
</dbReference>
<dbReference type="Proteomes" id="UP000532010">
    <property type="component" value="Unassembled WGS sequence"/>
</dbReference>
<comment type="caution">
    <text evidence="2">The sequence shown here is derived from an EMBL/GenBank/DDBJ whole genome shotgun (WGS) entry which is preliminary data.</text>
</comment>
<evidence type="ECO:0008006" key="4">
    <source>
        <dbReference type="Google" id="ProtNLM"/>
    </source>
</evidence>
<feature type="compositionally biased region" description="Basic and acidic residues" evidence="1">
    <location>
        <begin position="67"/>
        <end position="76"/>
    </location>
</feature>
<dbReference type="EMBL" id="JACHWB010000003">
    <property type="protein sequence ID" value="MBB3019468.1"/>
    <property type="molecule type" value="Genomic_DNA"/>
</dbReference>
<accession>A0A7W4VLP7</accession>
<feature type="region of interest" description="Disordered" evidence="1">
    <location>
        <begin position="155"/>
        <end position="184"/>
    </location>
</feature>
<evidence type="ECO:0000313" key="2">
    <source>
        <dbReference type="EMBL" id="MBB3019468.1"/>
    </source>
</evidence>
<sequence>MYNTDMPSRAELPSSAQLLRSTAIAAGVAAALLVTVVLPAEYGIDPTGVGRALGLAEMGEIKTQLHDEAEADRAKDQAGQTPAAPVVPATPAPEQRSSLLGPIFAQLVIGSAHAQTSAAAKAQEISVTLKPGEGTEVKADMRKGAKLTYSWKVEGGTVNHDTHGDGPGGNETSYSKGRGVPGDEGELTAALDGNHGWFWRNRGSAPVTVKLTASGDFGSLKHVK</sequence>
<evidence type="ECO:0000313" key="3">
    <source>
        <dbReference type="Proteomes" id="UP000532010"/>
    </source>
</evidence>
<organism evidence="2 3">
    <name type="scientific">Microvirga lupini</name>
    <dbReference type="NCBI Taxonomy" id="420324"/>
    <lineage>
        <taxon>Bacteria</taxon>
        <taxon>Pseudomonadati</taxon>
        <taxon>Pseudomonadota</taxon>
        <taxon>Alphaproteobacteria</taxon>
        <taxon>Hyphomicrobiales</taxon>
        <taxon>Methylobacteriaceae</taxon>
        <taxon>Microvirga</taxon>
    </lineage>
</organism>
<reference evidence="2 3" key="1">
    <citation type="submission" date="2020-08" db="EMBL/GenBank/DDBJ databases">
        <title>The Agave Microbiome: Exploring the role of microbial communities in plant adaptations to desert environments.</title>
        <authorList>
            <person name="Partida-Martinez L.P."/>
        </authorList>
    </citation>
    <scope>NUCLEOTIDE SEQUENCE [LARGE SCALE GENOMIC DNA]</scope>
    <source>
        <strain evidence="2 3">AT3.9</strain>
    </source>
</reference>
<keyword evidence="3" id="KW-1185">Reference proteome</keyword>
<evidence type="ECO:0000256" key="1">
    <source>
        <dbReference type="SAM" id="MobiDB-lite"/>
    </source>
</evidence>
<feature type="region of interest" description="Disordered" evidence="1">
    <location>
        <begin position="67"/>
        <end position="95"/>
    </location>
</feature>
<gene>
    <name evidence="2" type="ORF">FHR70_002533</name>
</gene>
<proteinExistence type="predicted"/>
<feature type="compositionally biased region" description="Low complexity" evidence="1">
    <location>
        <begin position="81"/>
        <end position="93"/>
    </location>
</feature>
<protein>
    <recommendedName>
        <fullName evidence="4">Transmembrane anchor protein</fullName>
    </recommendedName>
</protein>
<dbReference type="AlphaFoldDB" id="A0A7W4VLP7"/>
<name>A0A7W4VLP7_9HYPH</name>